<dbReference type="EMBL" id="AUWU02000001">
    <property type="protein sequence ID" value="KAH0576708.1"/>
    <property type="molecule type" value="Genomic_DNA"/>
</dbReference>
<reference evidence="2" key="2">
    <citation type="submission" date="2020-12" db="EMBL/GenBank/DDBJ databases">
        <title>New Spironucleus salmonicida genome in near-complete chromosomes.</title>
        <authorList>
            <person name="Xu F."/>
            <person name="Kurt Z."/>
            <person name="Jimenez-Gonzalez A."/>
            <person name="Astvaldsson A."/>
            <person name="Andersson J.O."/>
            <person name="Svard S.G."/>
        </authorList>
    </citation>
    <scope>NUCLEOTIDE SEQUENCE</scope>
    <source>
        <strain evidence="2">ATCC 50377</strain>
    </source>
</reference>
<evidence type="ECO:0000313" key="2">
    <source>
        <dbReference type="EMBL" id="KAH0576708.1"/>
    </source>
</evidence>
<evidence type="ECO:0000313" key="1">
    <source>
        <dbReference type="EMBL" id="EST49377.1"/>
    </source>
</evidence>
<proteinExistence type="predicted"/>
<protein>
    <submittedName>
        <fullName evidence="1">RNAse P Rpr2/Rpp21/SNM1 subunit domain-containing protein</fullName>
    </submittedName>
</protein>
<dbReference type="EMBL" id="KI545952">
    <property type="protein sequence ID" value="EST49377.1"/>
    <property type="molecule type" value="Genomic_DNA"/>
</dbReference>
<keyword evidence="3" id="KW-1185">Reference proteome</keyword>
<dbReference type="AlphaFoldDB" id="V6LXL8"/>
<sequence>MPTTKLKQDLAYKNLKVSPDYISKINHLHCIAINCKTYSSQYNYELKQFALSCQTKLHPSIKHLICKNCYFSLFDCKRRVEDNKIVCVCEKCQYRMTICTVQ</sequence>
<evidence type="ECO:0000313" key="3">
    <source>
        <dbReference type="Proteomes" id="UP000018208"/>
    </source>
</evidence>
<accession>V6LXL8</accession>
<reference evidence="1 2" key="1">
    <citation type="journal article" date="2014" name="PLoS Genet.">
        <title>The Genome of Spironucleus salmonicida Highlights a Fish Pathogen Adapted to Fluctuating Environments.</title>
        <authorList>
            <person name="Xu F."/>
            <person name="Jerlstrom-Hultqvist J."/>
            <person name="Einarsson E."/>
            <person name="Astvaldsson A."/>
            <person name="Svard S.G."/>
            <person name="Andersson J.O."/>
        </authorList>
    </citation>
    <scope>NUCLEOTIDE SEQUENCE</scope>
    <source>
        <strain evidence="2">ATCC 50377</strain>
    </source>
</reference>
<dbReference type="Proteomes" id="UP000018208">
    <property type="component" value="Unassembled WGS sequence"/>
</dbReference>
<organism evidence="1">
    <name type="scientific">Spironucleus salmonicida</name>
    <dbReference type="NCBI Taxonomy" id="348837"/>
    <lineage>
        <taxon>Eukaryota</taxon>
        <taxon>Metamonada</taxon>
        <taxon>Diplomonadida</taxon>
        <taxon>Hexamitidae</taxon>
        <taxon>Hexamitinae</taxon>
        <taxon>Spironucleus</taxon>
    </lineage>
</organism>
<dbReference type="VEuPathDB" id="GiardiaDB:SS50377_20054"/>
<name>V6LXL8_9EUKA</name>
<gene>
    <name evidence="1" type="ORF">SS50377_10302</name>
    <name evidence="2" type="ORF">SS50377_20054</name>
</gene>